<feature type="domain" description="NB-ARC" evidence="2">
    <location>
        <begin position="25"/>
        <end position="180"/>
    </location>
</feature>
<evidence type="ECO:0000313" key="4">
    <source>
        <dbReference type="Proteomes" id="UP001187192"/>
    </source>
</evidence>
<dbReference type="Gene3D" id="3.40.50.300">
    <property type="entry name" value="P-loop containing nucleotide triphosphate hydrolases"/>
    <property type="match status" value="1"/>
</dbReference>
<comment type="caution">
    <text evidence="3">The sequence shown here is derived from an EMBL/GenBank/DDBJ whole genome shotgun (WGS) entry which is preliminary data.</text>
</comment>
<reference evidence="3" key="1">
    <citation type="submission" date="2023-07" db="EMBL/GenBank/DDBJ databases">
        <title>draft genome sequence of fig (Ficus carica).</title>
        <authorList>
            <person name="Takahashi T."/>
            <person name="Nishimura K."/>
        </authorList>
    </citation>
    <scope>NUCLEOTIDE SEQUENCE</scope>
</reference>
<dbReference type="InterPro" id="IPR027417">
    <property type="entry name" value="P-loop_NTPase"/>
</dbReference>
<dbReference type="PANTHER" id="PTHR36766:SF40">
    <property type="entry name" value="DISEASE RESISTANCE PROTEIN RGA3"/>
    <property type="match status" value="1"/>
</dbReference>
<dbReference type="InterPro" id="IPR002182">
    <property type="entry name" value="NB-ARC"/>
</dbReference>
<dbReference type="GO" id="GO:0006952">
    <property type="term" value="P:defense response"/>
    <property type="evidence" value="ECO:0007669"/>
    <property type="project" value="UniProtKB-KW"/>
</dbReference>
<sequence length="259" mass="28912">MAEIIKRLMSSEVETGTGGSSTRRERVSVIPIVGMGGVGKTTLAQLVYNDRAVKKQFNLRLWVCVSDNVDSDPLIVKVVRSITSAGTKFISMPKLEETVAEEISGKRFLLILDEVWKQEINQEWERLKGLLGKNCVEGSRVIVTTRDDMVAKVMGGVQPCCLGHLDSEDSWDLFRKKAFEYGQEPIDPTIVDTAKEILAKCGGVPLAISMIARMLRELPSEIEKLVNLRHLEIKGRNRITHLPRGLSHLTNLQTLSPLY</sequence>
<dbReference type="GO" id="GO:0043531">
    <property type="term" value="F:ADP binding"/>
    <property type="evidence" value="ECO:0007669"/>
    <property type="project" value="InterPro"/>
</dbReference>
<dbReference type="AlphaFoldDB" id="A0AA88DNC6"/>
<evidence type="ECO:0000259" key="2">
    <source>
        <dbReference type="Pfam" id="PF00931"/>
    </source>
</evidence>
<dbReference type="InterPro" id="IPR042197">
    <property type="entry name" value="Apaf_helical"/>
</dbReference>
<name>A0AA88DNC6_FICCA</name>
<protein>
    <recommendedName>
        <fullName evidence="2">NB-ARC domain-containing protein</fullName>
    </recommendedName>
</protein>
<gene>
    <name evidence="3" type="ORF">TIFTF001_027627</name>
</gene>
<evidence type="ECO:0000256" key="1">
    <source>
        <dbReference type="ARBA" id="ARBA00022821"/>
    </source>
</evidence>
<dbReference type="Pfam" id="PF00931">
    <property type="entry name" value="NB-ARC"/>
    <property type="match status" value="1"/>
</dbReference>
<dbReference type="EMBL" id="BTGU01000079">
    <property type="protein sequence ID" value="GMN58527.1"/>
    <property type="molecule type" value="Genomic_DNA"/>
</dbReference>
<keyword evidence="4" id="KW-1185">Reference proteome</keyword>
<dbReference type="Proteomes" id="UP001187192">
    <property type="component" value="Unassembled WGS sequence"/>
</dbReference>
<dbReference type="PRINTS" id="PR00364">
    <property type="entry name" value="DISEASERSIST"/>
</dbReference>
<organism evidence="3 4">
    <name type="scientific">Ficus carica</name>
    <name type="common">Common fig</name>
    <dbReference type="NCBI Taxonomy" id="3494"/>
    <lineage>
        <taxon>Eukaryota</taxon>
        <taxon>Viridiplantae</taxon>
        <taxon>Streptophyta</taxon>
        <taxon>Embryophyta</taxon>
        <taxon>Tracheophyta</taxon>
        <taxon>Spermatophyta</taxon>
        <taxon>Magnoliopsida</taxon>
        <taxon>eudicotyledons</taxon>
        <taxon>Gunneridae</taxon>
        <taxon>Pentapetalae</taxon>
        <taxon>rosids</taxon>
        <taxon>fabids</taxon>
        <taxon>Rosales</taxon>
        <taxon>Moraceae</taxon>
        <taxon>Ficeae</taxon>
        <taxon>Ficus</taxon>
    </lineage>
</organism>
<dbReference type="SUPFAM" id="SSF52540">
    <property type="entry name" value="P-loop containing nucleoside triphosphate hydrolases"/>
    <property type="match status" value="1"/>
</dbReference>
<accession>A0AA88DNC6</accession>
<evidence type="ECO:0000313" key="3">
    <source>
        <dbReference type="EMBL" id="GMN58527.1"/>
    </source>
</evidence>
<dbReference type="Gene3D" id="1.10.8.430">
    <property type="entry name" value="Helical domain of apoptotic protease-activating factors"/>
    <property type="match status" value="1"/>
</dbReference>
<proteinExistence type="predicted"/>
<dbReference type="PANTHER" id="PTHR36766">
    <property type="entry name" value="PLANT BROAD-SPECTRUM MILDEW RESISTANCE PROTEIN RPW8"/>
    <property type="match status" value="1"/>
</dbReference>
<keyword evidence="1" id="KW-0611">Plant defense</keyword>